<keyword evidence="3" id="KW-0862">Zinc</keyword>
<reference evidence="6 7" key="1">
    <citation type="submission" date="2019-07" db="EMBL/GenBank/DDBJ databases">
        <title>Genomics analysis of Aphanomyces spp. identifies a new class of oomycete effector associated with host adaptation.</title>
        <authorList>
            <person name="Gaulin E."/>
        </authorList>
    </citation>
    <scope>NUCLEOTIDE SEQUENCE [LARGE SCALE GENOMIC DNA]</scope>
    <source>
        <strain evidence="6 7">ATCC 201684</strain>
    </source>
</reference>
<evidence type="ECO:0000256" key="1">
    <source>
        <dbReference type="ARBA" id="ARBA00022723"/>
    </source>
</evidence>
<dbReference type="PANTHER" id="PTHR13510:SF44">
    <property type="entry name" value="RABENOSYN-5"/>
    <property type="match status" value="1"/>
</dbReference>
<gene>
    <name evidence="6" type="ORF">Ae201684_004770</name>
</gene>
<dbReference type="CDD" id="cd00065">
    <property type="entry name" value="FYVE_like_SF"/>
    <property type="match status" value="1"/>
</dbReference>
<dbReference type="InterPro" id="IPR023393">
    <property type="entry name" value="START-like_dom_sf"/>
</dbReference>
<keyword evidence="1" id="KW-0479">Metal-binding</keyword>
<keyword evidence="2 4" id="KW-0863">Zinc-finger</keyword>
<evidence type="ECO:0000259" key="5">
    <source>
        <dbReference type="PROSITE" id="PS50178"/>
    </source>
</evidence>
<evidence type="ECO:0000313" key="6">
    <source>
        <dbReference type="EMBL" id="KAF0739590.1"/>
    </source>
</evidence>
<accession>A0A6G0XHI1</accession>
<dbReference type="InterPro" id="IPR052727">
    <property type="entry name" value="Rab4/Rab5_effector"/>
</dbReference>
<dbReference type="Pfam" id="PF01363">
    <property type="entry name" value="FYVE"/>
    <property type="match status" value="1"/>
</dbReference>
<dbReference type="SMART" id="SM00064">
    <property type="entry name" value="FYVE"/>
    <property type="match status" value="1"/>
</dbReference>
<dbReference type="Gene3D" id="3.30.530.20">
    <property type="match status" value="1"/>
</dbReference>
<evidence type="ECO:0000256" key="3">
    <source>
        <dbReference type="ARBA" id="ARBA00022833"/>
    </source>
</evidence>
<dbReference type="AlphaFoldDB" id="A0A6G0XHI1"/>
<dbReference type="PANTHER" id="PTHR13510">
    <property type="entry name" value="FYVE-FINGER-CONTAINING RAB5 EFFECTOR PROTEIN RABENOSYN-5-RELATED"/>
    <property type="match status" value="1"/>
</dbReference>
<feature type="domain" description="FYVE-type" evidence="5">
    <location>
        <begin position="271"/>
        <end position="325"/>
    </location>
</feature>
<dbReference type="SUPFAM" id="SSF55961">
    <property type="entry name" value="Bet v1-like"/>
    <property type="match status" value="1"/>
</dbReference>
<dbReference type="EMBL" id="VJMJ01000063">
    <property type="protein sequence ID" value="KAF0739590.1"/>
    <property type="molecule type" value="Genomic_DNA"/>
</dbReference>
<dbReference type="InterPro" id="IPR013083">
    <property type="entry name" value="Znf_RING/FYVE/PHD"/>
</dbReference>
<organism evidence="6 7">
    <name type="scientific">Aphanomyces euteiches</name>
    <dbReference type="NCBI Taxonomy" id="100861"/>
    <lineage>
        <taxon>Eukaryota</taxon>
        <taxon>Sar</taxon>
        <taxon>Stramenopiles</taxon>
        <taxon>Oomycota</taxon>
        <taxon>Saprolegniomycetes</taxon>
        <taxon>Saprolegniales</taxon>
        <taxon>Verrucalvaceae</taxon>
        <taxon>Aphanomyces</taxon>
    </lineage>
</organism>
<dbReference type="VEuPathDB" id="FungiDB:AeMF1_012929"/>
<name>A0A6G0XHI1_9STRA</name>
<sequence length="403" mass="45694">MTNKPLPPNYFFCPPLKLDEKEQLKQQGIAAAFEVAEKTQLHGGPIEWVLESDEQDMKIYKGRDPNSVDGASGSTLYFSSIEVPGSMDEVVDLFRSQTTEQAKEYVRRFGHLMTDQITLYSIVPATEDPQEMIGVCWRAFKPAVEKLAMRRDACLLDVRHAFTFKGKRVWVRCNKSIELACCPDLESELGFVRMTHHITGHIFSESDRPGYLHIDYIAHTDVKGSVGDHAKWIVDISLKKRCRNIQEINRYLRENRLSKTPFLNNSELVPTRAASKCYLCSRYFGMLSKKINCLKCGQVVCRRCIQLWNVKNRGFDAQAQVCNKCSLGNPDDFKLGVHCLSSEKSTSMRSDGGSSSGYDAYQPHNRQRVDPAAWQKVPESLNNYDLKVTSTGWKSARGARCLV</sequence>
<protein>
    <recommendedName>
        <fullName evidence="5">FYVE-type domain-containing protein</fullName>
    </recommendedName>
</protein>
<dbReference type="Proteomes" id="UP000481153">
    <property type="component" value="Unassembled WGS sequence"/>
</dbReference>
<dbReference type="InterPro" id="IPR000306">
    <property type="entry name" value="Znf_FYVE"/>
</dbReference>
<keyword evidence="7" id="KW-1185">Reference proteome</keyword>
<proteinExistence type="predicted"/>
<dbReference type="GO" id="GO:0008270">
    <property type="term" value="F:zinc ion binding"/>
    <property type="evidence" value="ECO:0007669"/>
    <property type="project" value="UniProtKB-KW"/>
</dbReference>
<evidence type="ECO:0000313" key="7">
    <source>
        <dbReference type="Proteomes" id="UP000481153"/>
    </source>
</evidence>
<dbReference type="InterPro" id="IPR017455">
    <property type="entry name" value="Znf_FYVE-rel"/>
</dbReference>
<dbReference type="Gene3D" id="3.30.40.10">
    <property type="entry name" value="Zinc/RING finger domain, C3HC4 (zinc finger)"/>
    <property type="match status" value="1"/>
</dbReference>
<dbReference type="PROSITE" id="PS50178">
    <property type="entry name" value="ZF_FYVE"/>
    <property type="match status" value="1"/>
</dbReference>
<evidence type="ECO:0000256" key="2">
    <source>
        <dbReference type="ARBA" id="ARBA00022771"/>
    </source>
</evidence>
<comment type="caution">
    <text evidence="6">The sequence shown here is derived from an EMBL/GenBank/DDBJ whole genome shotgun (WGS) entry which is preliminary data.</text>
</comment>
<evidence type="ECO:0000256" key="4">
    <source>
        <dbReference type="PROSITE-ProRule" id="PRU00091"/>
    </source>
</evidence>
<dbReference type="InterPro" id="IPR011011">
    <property type="entry name" value="Znf_FYVE_PHD"/>
</dbReference>
<dbReference type="SUPFAM" id="SSF57903">
    <property type="entry name" value="FYVE/PHD zinc finger"/>
    <property type="match status" value="1"/>
</dbReference>